<reference evidence="2" key="1">
    <citation type="submission" date="2021-05" db="EMBL/GenBank/DDBJ databases">
        <title>Molecular characterization for Shewanella algae harboring chromosomal blaOXA-55-like strains isolated from clinical and environment sample.</title>
        <authorList>
            <person name="Ohama Y."/>
            <person name="Aoki K."/>
            <person name="Harada S."/>
            <person name="Moriya K."/>
            <person name="Ishii Y."/>
            <person name="Tateda K."/>
        </authorList>
    </citation>
    <scope>NUCLEOTIDE SEQUENCE</scope>
    <source>
        <strain evidence="2">TUM17379</strain>
    </source>
</reference>
<keyword evidence="1" id="KW-0175">Coiled coil</keyword>
<proteinExistence type="predicted"/>
<sequence>MKKKSKLTAKYNLELLDKRVNASEAKLRLANDSVKLISKNYKEINHEIFNLEQELESLKSSGATHDDSLIALDRLINSNRKEIRRLTNEIYAIEVRASGINQIVHEINTEIETLNLNEEARRIFLSFNEICGSGSCGLFSSSSRSYSKNLLYLKDQIKDLHRNSDKDKARLENLNQQKVQLESVIASIIDERNKIAGKSEMSALVDSISEIKNRIFKLSSQRDELESLIELENKHISIIRQRDSALEKYQSYSAEKKHLPSLLKNKIATKRFVYKMA</sequence>
<name>A0AAD1NNT4_9GAMM</name>
<dbReference type="Proteomes" id="UP000825078">
    <property type="component" value="Chromosome"/>
</dbReference>
<evidence type="ECO:0000313" key="3">
    <source>
        <dbReference type="Proteomes" id="UP000825078"/>
    </source>
</evidence>
<evidence type="ECO:0000256" key="1">
    <source>
        <dbReference type="SAM" id="Coils"/>
    </source>
</evidence>
<dbReference type="EMBL" id="AP024613">
    <property type="protein sequence ID" value="BCV46608.1"/>
    <property type="molecule type" value="Genomic_DNA"/>
</dbReference>
<organism evidence="2 3">
    <name type="scientific">Shewanella algae</name>
    <dbReference type="NCBI Taxonomy" id="38313"/>
    <lineage>
        <taxon>Bacteria</taxon>
        <taxon>Pseudomonadati</taxon>
        <taxon>Pseudomonadota</taxon>
        <taxon>Gammaproteobacteria</taxon>
        <taxon>Alteromonadales</taxon>
        <taxon>Shewanellaceae</taxon>
        <taxon>Shewanella</taxon>
    </lineage>
</organism>
<dbReference type="RefSeq" id="WP_259663611.1">
    <property type="nucleotide sequence ID" value="NZ_AP024613.1"/>
</dbReference>
<feature type="coiled-coil region" evidence="1">
    <location>
        <begin position="157"/>
        <end position="228"/>
    </location>
</feature>
<dbReference type="AlphaFoldDB" id="A0AAD1NNT4"/>
<feature type="coiled-coil region" evidence="1">
    <location>
        <begin position="34"/>
        <end position="89"/>
    </location>
</feature>
<evidence type="ECO:0000313" key="2">
    <source>
        <dbReference type="EMBL" id="BCV46608.1"/>
    </source>
</evidence>
<accession>A0AAD1NNT4</accession>
<protein>
    <submittedName>
        <fullName evidence="2">Uncharacterized protein</fullName>
    </submittedName>
</protein>
<gene>
    <name evidence="2" type="ORF">TUM17379_36260</name>
</gene>